<keyword evidence="1" id="KW-0723">Serine/threonine-protein kinase</keyword>
<evidence type="ECO:0000256" key="1">
    <source>
        <dbReference type="ARBA" id="ARBA00022527"/>
    </source>
</evidence>
<evidence type="ECO:0000256" key="5">
    <source>
        <dbReference type="ARBA" id="ARBA00022837"/>
    </source>
</evidence>
<dbReference type="Gene3D" id="3.30.200.20">
    <property type="entry name" value="Phosphorylase Kinase, domain 1"/>
    <property type="match status" value="1"/>
</dbReference>
<feature type="binding site" evidence="7">
    <location>
        <position position="130"/>
    </location>
    <ligand>
        <name>ATP</name>
        <dbReference type="ChEBI" id="CHEBI:30616"/>
    </ligand>
</feature>
<sequence length="654" mass="71988">MTVIASSQETSVQASHLSKLWSFLRGRPAFSRAPVSASPGRRSLEGYEPAKTTNHRLSASRDEALLEDHRENVREADARQGVVSTSYGLNENLNEHFDLGKVLGQGGNAIVVRAVSRHTGKEYACKCIRKVLVDPKASDLKKADHKYAIQRELDAVRKLQGALNVAAFEEAYEDRDNVYIVTELCRGGELWHRIGEKHYSERTVASYMRAVLRTLAQCHSHHILHRDIKPGNFMLLNEDDRSPLKAIDFGLAVLYDPASLPRSDLGLEGTPWFMAPEVLKSAVEPASDIWSAGVMAHQLLTGRFPFDDKRSPGNPTISKIWQSIFCDEVDFTRKSWDGISAEAKEFVAALLNKDPSKRPTAKQALQHPWLKGGAEDRSTGKALSLKVVQRIQRYAQSSLFKRTVLEFIAEEMLESRAAANPPDAPGGVCRITAGATPVVTSPTDSSMQYLYDHLGLGQTDVADIHDISSGLQRLGYKLERGEAERLLDQVDVGHTGHVAKGQLAASQIDWAALQRDRDHWLRCVRHAFDEFDADHDGVCSLDEIVACLKAKLPLTEVAAAVRHAAQEAGKSEESMKNGLNFDQFMAMLRADSRDSLDQYDDRMGGSHHGSYSGSMHGGSLHGASHGLPALLERSVRAGEVFQPAKPLDPVAEAA</sequence>
<dbReference type="PROSITE" id="PS00018">
    <property type="entry name" value="EF_HAND_1"/>
    <property type="match status" value="1"/>
</dbReference>
<dbReference type="Pfam" id="PF00069">
    <property type="entry name" value="Pkinase"/>
    <property type="match status" value="1"/>
</dbReference>
<dbReference type="PROSITE" id="PS50222">
    <property type="entry name" value="EF_HAND_2"/>
    <property type="match status" value="1"/>
</dbReference>
<evidence type="ECO:0000256" key="7">
    <source>
        <dbReference type="PROSITE-ProRule" id="PRU10141"/>
    </source>
</evidence>
<dbReference type="InterPro" id="IPR002048">
    <property type="entry name" value="EF_hand_dom"/>
</dbReference>
<evidence type="ECO:0000313" key="11">
    <source>
        <dbReference type="EMBL" id="CAL5227202.1"/>
    </source>
</evidence>
<dbReference type="PROSITE" id="PS00108">
    <property type="entry name" value="PROTEIN_KINASE_ST"/>
    <property type="match status" value="1"/>
</dbReference>
<dbReference type="InterPro" id="IPR050205">
    <property type="entry name" value="CDPK_Ser/Thr_kinases"/>
</dbReference>
<evidence type="ECO:0000256" key="8">
    <source>
        <dbReference type="SAM" id="MobiDB-lite"/>
    </source>
</evidence>
<proteinExistence type="predicted"/>
<dbReference type="InterPro" id="IPR018247">
    <property type="entry name" value="EF_Hand_1_Ca_BS"/>
</dbReference>
<dbReference type="InterPro" id="IPR000719">
    <property type="entry name" value="Prot_kinase_dom"/>
</dbReference>
<keyword evidence="5" id="KW-0106">Calcium</keyword>
<keyword evidence="4" id="KW-0418">Kinase</keyword>
<keyword evidence="2" id="KW-0808">Transferase</keyword>
<name>A0ABP1G4Z9_9CHLO</name>
<dbReference type="Gene3D" id="1.10.238.10">
    <property type="entry name" value="EF-hand"/>
    <property type="match status" value="1"/>
</dbReference>
<evidence type="ECO:0000256" key="2">
    <source>
        <dbReference type="ARBA" id="ARBA00022679"/>
    </source>
</evidence>
<dbReference type="InterPro" id="IPR011009">
    <property type="entry name" value="Kinase-like_dom_sf"/>
</dbReference>
<organism evidence="11 12">
    <name type="scientific">Coccomyxa viridis</name>
    <dbReference type="NCBI Taxonomy" id="1274662"/>
    <lineage>
        <taxon>Eukaryota</taxon>
        <taxon>Viridiplantae</taxon>
        <taxon>Chlorophyta</taxon>
        <taxon>core chlorophytes</taxon>
        <taxon>Trebouxiophyceae</taxon>
        <taxon>Trebouxiophyceae incertae sedis</taxon>
        <taxon>Coccomyxaceae</taxon>
        <taxon>Coccomyxa</taxon>
    </lineage>
</organism>
<reference evidence="11 12" key="1">
    <citation type="submission" date="2024-06" db="EMBL/GenBank/DDBJ databases">
        <authorList>
            <person name="Kraege A."/>
            <person name="Thomma B."/>
        </authorList>
    </citation>
    <scope>NUCLEOTIDE SEQUENCE [LARGE SCALE GENOMIC DNA]</scope>
</reference>
<evidence type="ECO:0000313" key="12">
    <source>
        <dbReference type="Proteomes" id="UP001497392"/>
    </source>
</evidence>
<feature type="domain" description="Protein kinase" evidence="9">
    <location>
        <begin position="97"/>
        <end position="370"/>
    </location>
</feature>
<dbReference type="InterPro" id="IPR011992">
    <property type="entry name" value="EF-hand-dom_pair"/>
</dbReference>
<protein>
    <submittedName>
        <fullName evidence="11">G10119 protein</fullName>
    </submittedName>
</protein>
<dbReference type="InterPro" id="IPR017441">
    <property type="entry name" value="Protein_kinase_ATP_BS"/>
</dbReference>
<keyword evidence="12" id="KW-1185">Reference proteome</keyword>
<dbReference type="InterPro" id="IPR008271">
    <property type="entry name" value="Ser/Thr_kinase_AS"/>
</dbReference>
<dbReference type="Gene3D" id="1.10.510.10">
    <property type="entry name" value="Transferase(Phosphotransferase) domain 1"/>
    <property type="match status" value="1"/>
</dbReference>
<gene>
    <name evidence="11" type="primary">g10119</name>
    <name evidence="11" type="ORF">VP750_LOCUS9108</name>
</gene>
<keyword evidence="3 7" id="KW-0547">Nucleotide-binding</keyword>
<dbReference type="PROSITE" id="PS50011">
    <property type="entry name" value="PROTEIN_KINASE_DOM"/>
    <property type="match status" value="1"/>
</dbReference>
<evidence type="ECO:0000259" key="9">
    <source>
        <dbReference type="PROSITE" id="PS50011"/>
    </source>
</evidence>
<feature type="region of interest" description="Disordered" evidence="8">
    <location>
        <begin position="597"/>
        <end position="618"/>
    </location>
</feature>
<evidence type="ECO:0000259" key="10">
    <source>
        <dbReference type="PROSITE" id="PS50222"/>
    </source>
</evidence>
<dbReference type="SUPFAM" id="SSF56112">
    <property type="entry name" value="Protein kinase-like (PK-like)"/>
    <property type="match status" value="1"/>
</dbReference>
<dbReference type="PANTHER" id="PTHR24349">
    <property type="entry name" value="SERINE/THREONINE-PROTEIN KINASE"/>
    <property type="match status" value="1"/>
</dbReference>
<dbReference type="EMBL" id="CAXHTA020000017">
    <property type="protein sequence ID" value="CAL5227202.1"/>
    <property type="molecule type" value="Genomic_DNA"/>
</dbReference>
<keyword evidence="6 7" id="KW-0067">ATP-binding</keyword>
<comment type="caution">
    <text evidence="11">The sequence shown here is derived from an EMBL/GenBank/DDBJ whole genome shotgun (WGS) entry which is preliminary data.</text>
</comment>
<evidence type="ECO:0000256" key="6">
    <source>
        <dbReference type="ARBA" id="ARBA00022840"/>
    </source>
</evidence>
<evidence type="ECO:0000256" key="4">
    <source>
        <dbReference type="ARBA" id="ARBA00022777"/>
    </source>
</evidence>
<dbReference type="SMART" id="SM00220">
    <property type="entry name" value="S_TKc"/>
    <property type="match status" value="1"/>
</dbReference>
<dbReference type="CDD" id="cd05117">
    <property type="entry name" value="STKc_CAMK"/>
    <property type="match status" value="1"/>
</dbReference>
<dbReference type="Proteomes" id="UP001497392">
    <property type="component" value="Unassembled WGS sequence"/>
</dbReference>
<accession>A0ABP1G4Z9</accession>
<dbReference type="SUPFAM" id="SSF47473">
    <property type="entry name" value="EF-hand"/>
    <property type="match status" value="1"/>
</dbReference>
<dbReference type="PROSITE" id="PS00107">
    <property type="entry name" value="PROTEIN_KINASE_ATP"/>
    <property type="match status" value="1"/>
</dbReference>
<dbReference type="SMART" id="SM00054">
    <property type="entry name" value="EFh"/>
    <property type="match status" value="1"/>
</dbReference>
<feature type="domain" description="EF-hand" evidence="10">
    <location>
        <begin position="519"/>
        <end position="554"/>
    </location>
</feature>
<evidence type="ECO:0000256" key="3">
    <source>
        <dbReference type="ARBA" id="ARBA00022741"/>
    </source>
</evidence>